<keyword evidence="2 3" id="KW-0808">Transferase</keyword>
<dbReference type="InterPro" id="IPR029063">
    <property type="entry name" value="SAM-dependent_MTases_sf"/>
</dbReference>
<name>A0A370GGJ7_9COXI</name>
<dbReference type="EMBL" id="QQAX01000015">
    <property type="protein sequence ID" value="RDI42450.1"/>
    <property type="molecule type" value="Genomic_DNA"/>
</dbReference>
<dbReference type="OrthoDB" id="9794208at2"/>
<dbReference type="AlphaFoldDB" id="A0A370GGJ7"/>
<evidence type="ECO:0000256" key="2">
    <source>
        <dbReference type="ARBA" id="ARBA00022679"/>
    </source>
</evidence>
<dbReference type="PANTHER" id="PTHR12049:SF7">
    <property type="entry name" value="PROTEIN ARGININE METHYLTRANSFERASE NDUFAF7, MITOCHONDRIAL"/>
    <property type="match status" value="1"/>
</dbReference>
<keyword evidence="4" id="KW-1185">Reference proteome</keyword>
<accession>A0A370GGJ7</accession>
<dbReference type="InterPro" id="IPR038375">
    <property type="entry name" value="NDUFAF7_sf"/>
</dbReference>
<sequence length="379" mass="42988">MATSSNALIQILRQEIEKEDGRISFAAFMERALYHPAFGYYNTPQFNLGREGDFTTAPEISPLFARCFARQYMEIFDALSTGNLLELGAGTGRFASDCLLELERHRSLPDRYFIYEISETLRLKQQALLASTCPHLLPRVVWLNELPQQFVGIIVANEVLDALPVHCFRIEGHTVKERCVAWGKDRFIWQPTAPTVTELAEKTMKIRERYELADGYESELNLNLPRFIESLTGALAQGVILLADYGYGQQEYYHPERRQGTLTCFYQHRRHDDPLILPGLQDITAHVDFTPVVETAVANECTLGGYTTQAAFLFANGLIELAEIEEKNLSPADTFHLHQAIKQLTLPTEMGDRIKVMALCKNMEHPLSGFSLLDRGRDL</sequence>
<proteinExistence type="predicted"/>
<dbReference type="SUPFAM" id="SSF53335">
    <property type="entry name" value="S-adenosyl-L-methionine-dependent methyltransferases"/>
    <property type="match status" value="1"/>
</dbReference>
<reference evidence="3 4" key="1">
    <citation type="submission" date="2018-07" db="EMBL/GenBank/DDBJ databases">
        <title>Genomic Encyclopedia of Type Strains, Phase IV (KMG-IV): sequencing the most valuable type-strain genomes for metagenomic binning, comparative biology and taxonomic classification.</title>
        <authorList>
            <person name="Goeker M."/>
        </authorList>
    </citation>
    <scope>NUCLEOTIDE SEQUENCE [LARGE SCALE GENOMIC DNA]</scope>
    <source>
        <strain evidence="3 4">DSM 16500</strain>
    </source>
</reference>
<dbReference type="RefSeq" id="WP_114834716.1">
    <property type="nucleotide sequence ID" value="NZ_LR699114.1"/>
</dbReference>
<protein>
    <submittedName>
        <fullName evidence="3">SAM-dependent MidA family methyltransferase</fullName>
    </submittedName>
</protein>
<evidence type="ECO:0000256" key="1">
    <source>
        <dbReference type="ARBA" id="ARBA00022603"/>
    </source>
</evidence>
<gene>
    <name evidence="3" type="ORF">C8D86_11554</name>
</gene>
<dbReference type="InterPro" id="IPR003788">
    <property type="entry name" value="NDUFAF7"/>
</dbReference>
<dbReference type="GO" id="GO:0035243">
    <property type="term" value="F:protein-arginine omega-N symmetric methyltransferase activity"/>
    <property type="evidence" value="ECO:0007669"/>
    <property type="project" value="TreeGrafter"/>
</dbReference>
<keyword evidence="1 3" id="KW-0489">Methyltransferase</keyword>
<dbReference type="Pfam" id="PF02636">
    <property type="entry name" value="Methyltransf_28"/>
    <property type="match status" value="1"/>
</dbReference>
<evidence type="ECO:0000313" key="3">
    <source>
        <dbReference type="EMBL" id="RDI42450.1"/>
    </source>
</evidence>
<dbReference type="PANTHER" id="PTHR12049">
    <property type="entry name" value="PROTEIN ARGININE METHYLTRANSFERASE NDUFAF7, MITOCHONDRIAL"/>
    <property type="match status" value="1"/>
</dbReference>
<dbReference type="Gene3D" id="3.40.50.12710">
    <property type="match status" value="1"/>
</dbReference>
<dbReference type="Proteomes" id="UP000254720">
    <property type="component" value="Unassembled WGS sequence"/>
</dbReference>
<comment type="caution">
    <text evidence="3">The sequence shown here is derived from an EMBL/GenBank/DDBJ whole genome shotgun (WGS) entry which is preliminary data.</text>
</comment>
<organism evidence="3 4">
    <name type="scientific">Aquicella lusitana</name>
    <dbReference type="NCBI Taxonomy" id="254246"/>
    <lineage>
        <taxon>Bacteria</taxon>
        <taxon>Pseudomonadati</taxon>
        <taxon>Pseudomonadota</taxon>
        <taxon>Gammaproteobacteria</taxon>
        <taxon>Legionellales</taxon>
        <taxon>Coxiellaceae</taxon>
        <taxon>Aquicella</taxon>
    </lineage>
</organism>
<evidence type="ECO:0000313" key="4">
    <source>
        <dbReference type="Proteomes" id="UP000254720"/>
    </source>
</evidence>
<dbReference type="GO" id="GO:0032259">
    <property type="term" value="P:methylation"/>
    <property type="evidence" value="ECO:0007669"/>
    <property type="project" value="UniProtKB-KW"/>
</dbReference>